<feature type="region of interest" description="Disordered" evidence="5">
    <location>
        <begin position="1"/>
        <end position="26"/>
    </location>
</feature>
<dbReference type="InterPro" id="IPR050109">
    <property type="entry name" value="HTH-type_TetR-like_transc_reg"/>
</dbReference>
<dbReference type="RefSeq" id="WP_211429509.1">
    <property type="nucleotide sequence ID" value="NZ_CP072648.1"/>
</dbReference>
<dbReference type="InterPro" id="IPR036271">
    <property type="entry name" value="Tet_transcr_reg_TetR-rel_C_sf"/>
</dbReference>
<keyword evidence="2 4" id="KW-0238">DNA-binding</keyword>
<organism evidence="7 8">
    <name type="scientific">Chloracidobacterium validum</name>
    <dbReference type="NCBI Taxonomy" id="2821543"/>
    <lineage>
        <taxon>Bacteria</taxon>
        <taxon>Pseudomonadati</taxon>
        <taxon>Acidobacteriota</taxon>
        <taxon>Terriglobia</taxon>
        <taxon>Terriglobales</taxon>
        <taxon>Acidobacteriaceae</taxon>
        <taxon>Chloracidobacterium</taxon>
    </lineage>
</organism>
<gene>
    <name evidence="7" type="ORF">J8C06_04070</name>
</gene>
<dbReference type="PANTHER" id="PTHR30055">
    <property type="entry name" value="HTH-TYPE TRANSCRIPTIONAL REGULATOR RUTR"/>
    <property type="match status" value="1"/>
</dbReference>
<evidence type="ECO:0000313" key="7">
    <source>
        <dbReference type="EMBL" id="QUW03619.1"/>
    </source>
</evidence>
<evidence type="ECO:0000256" key="3">
    <source>
        <dbReference type="ARBA" id="ARBA00023163"/>
    </source>
</evidence>
<keyword evidence="1" id="KW-0805">Transcription regulation</keyword>
<dbReference type="InterPro" id="IPR023772">
    <property type="entry name" value="DNA-bd_HTH_TetR-type_CS"/>
</dbReference>
<dbReference type="SUPFAM" id="SSF46689">
    <property type="entry name" value="Homeodomain-like"/>
    <property type="match status" value="1"/>
</dbReference>
<dbReference type="Gene3D" id="1.10.10.60">
    <property type="entry name" value="Homeodomain-like"/>
    <property type="match status" value="1"/>
</dbReference>
<dbReference type="PANTHER" id="PTHR30055:SF234">
    <property type="entry name" value="HTH-TYPE TRANSCRIPTIONAL REGULATOR BETI"/>
    <property type="match status" value="1"/>
</dbReference>
<evidence type="ECO:0000256" key="5">
    <source>
        <dbReference type="SAM" id="MobiDB-lite"/>
    </source>
</evidence>
<sequence length="236" mass="26859">MTSSLPTASPRSLLARAPRRMSGEDRRQQIVRVAMQRFSEKGFNGVTTKEIAAAAGVSEAIIFRHFATKQDLYAAILDQKMKDADAATFWACMRELAAERDDRRFFEAIMRHVIERHRADYSFQRLLFFSALEGHELSEMFFRLYVRDIFDFLGDYIETRIREGAFREVNPQAAARSLFAMPFLQTMFEQLHGDATVTGSPEALARAYTAIFLDGVRQPVADVAETSSPVRKVRTS</sequence>
<dbReference type="PROSITE" id="PS01081">
    <property type="entry name" value="HTH_TETR_1"/>
    <property type="match status" value="1"/>
</dbReference>
<name>A0ABX8BAC2_9BACT</name>
<keyword evidence="3" id="KW-0804">Transcription</keyword>
<dbReference type="Gene3D" id="1.10.357.10">
    <property type="entry name" value="Tetracycline Repressor, domain 2"/>
    <property type="match status" value="1"/>
</dbReference>
<dbReference type="InterPro" id="IPR009057">
    <property type="entry name" value="Homeodomain-like_sf"/>
</dbReference>
<feature type="DNA-binding region" description="H-T-H motif" evidence="4">
    <location>
        <begin position="47"/>
        <end position="66"/>
    </location>
</feature>
<evidence type="ECO:0000256" key="2">
    <source>
        <dbReference type="ARBA" id="ARBA00023125"/>
    </source>
</evidence>
<accession>A0ABX8BAC2</accession>
<reference evidence="7 8" key="1">
    <citation type="submission" date="2021-03" db="EMBL/GenBank/DDBJ databases">
        <title>Genomic and phenotypic characterization of Chloracidobacterium isolates provides evidence for multiple species.</title>
        <authorList>
            <person name="Saini M.K."/>
            <person name="Costas A.M.G."/>
            <person name="Tank M."/>
            <person name="Bryant D.A."/>
        </authorList>
    </citation>
    <scope>NUCLEOTIDE SEQUENCE [LARGE SCALE GENOMIC DNA]</scope>
    <source>
        <strain evidence="7 8">BV2-C</strain>
    </source>
</reference>
<dbReference type="Proteomes" id="UP000676506">
    <property type="component" value="Chromosome 1"/>
</dbReference>
<protein>
    <submittedName>
        <fullName evidence="7">TetR/AcrR family transcriptional regulator</fullName>
    </submittedName>
</protein>
<evidence type="ECO:0000259" key="6">
    <source>
        <dbReference type="PROSITE" id="PS50977"/>
    </source>
</evidence>
<keyword evidence="8" id="KW-1185">Reference proteome</keyword>
<dbReference type="InterPro" id="IPR001647">
    <property type="entry name" value="HTH_TetR"/>
</dbReference>
<dbReference type="PROSITE" id="PS50977">
    <property type="entry name" value="HTH_TETR_2"/>
    <property type="match status" value="1"/>
</dbReference>
<feature type="compositionally biased region" description="Polar residues" evidence="5">
    <location>
        <begin position="1"/>
        <end position="10"/>
    </location>
</feature>
<proteinExistence type="predicted"/>
<dbReference type="SUPFAM" id="SSF48498">
    <property type="entry name" value="Tetracyclin repressor-like, C-terminal domain"/>
    <property type="match status" value="1"/>
</dbReference>
<dbReference type="EMBL" id="CP072648">
    <property type="protein sequence ID" value="QUW03619.1"/>
    <property type="molecule type" value="Genomic_DNA"/>
</dbReference>
<dbReference type="PRINTS" id="PR00455">
    <property type="entry name" value="HTHTETR"/>
</dbReference>
<evidence type="ECO:0000313" key="8">
    <source>
        <dbReference type="Proteomes" id="UP000676506"/>
    </source>
</evidence>
<feature type="domain" description="HTH tetR-type" evidence="6">
    <location>
        <begin position="24"/>
        <end position="84"/>
    </location>
</feature>
<evidence type="ECO:0000256" key="4">
    <source>
        <dbReference type="PROSITE-ProRule" id="PRU00335"/>
    </source>
</evidence>
<dbReference type="Pfam" id="PF00440">
    <property type="entry name" value="TetR_N"/>
    <property type="match status" value="1"/>
</dbReference>
<evidence type="ECO:0000256" key="1">
    <source>
        <dbReference type="ARBA" id="ARBA00023015"/>
    </source>
</evidence>